<keyword evidence="15" id="KW-1185">Reference proteome</keyword>
<dbReference type="PANTHER" id="PTHR24322:SF748">
    <property type="entry name" value="FI23927P1-RELATED"/>
    <property type="match status" value="1"/>
</dbReference>
<evidence type="ECO:0000256" key="2">
    <source>
        <dbReference type="ARBA" id="ARBA00006484"/>
    </source>
</evidence>
<dbReference type="SUPFAM" id="SSF51735">
    <property type="entry name" value="NAD(P)-binding Rossmann-fold domains"/>
    <property type="match status" value="1"/>
</dbReference>
<keyword evidence="3 13" id="KW-0812">Transmembrane</keyword>
<evidence type="ECO:0000313" key="14">
    <source>
        <dbReference type="EMBL" id="CAD7249662.1"/>
    </source>
</evidence>
<dbReference type="Proteomes" id="UP000677054">
    <property type="component" value="Unassembled WGS sequence"/>
</dbReference>
<reference evidence="14" key="1">
    <citation type="submission" date="2020-11" db="EMBL/GenBank/DDBJ databases">
        <authorList>
            <person name="Tran Van P."/>
        </authorList>
    </citation>
    <scope>NUCLEOTIDE SEQUENCE</scope>
</reference>
<dbReference type="PANTHER" id="PTHR24322">
    <property type="entry name" value="PKSB"/>
    <property type="match status" value="1"/>
</dbReference>
<keyword evidence="8 13" id="KW-0472">Membrane</keyword>
<keyword evidence="6" id="KW-0560">Oxidoreductase</keyword>
<dbReference type="EMBL" id="CAJPEV010002433">
    <property type="protein sequence ID" value="CAG0896854.1"/>
    <property type="molecule type" value="Genomic_DNA"/>
</dbReference>
<evidence type="ECO:0000256" key="10">
    <source>
        <dbReference type="ARBA" id="ARBA00068717"/>
    </source>
</evidence>
<dbReference type="EMBL" id="LR901950">
    <property type="protein sequence ID" value="CAD7249662.1"/>
    <property type="molecule type" value="Genomic_DNA"/>
</dbReference>
<evidence type="ECO:0000256" key="13">
    <source>
        <dbReference type="SAM" id="Phobius"/>
    </source>
</evidence>
<keyword evidence="4" id="KW-0521">NADP</keyword>
<dbReference type="AlphaFoldDB" id="A0A7R9A8W7"/>
<organism evidence="14">
    <name type="scientific">Darwinula stevensoni</name>
    <dbReference type="NCBI Taxonomy" id="69355"/>
    <lineage>
        <taxon>Eukaryota</taxon>
        <taxon>Metazoa</taxon>
        <taxon>Ecdysozoa</taxon>
        <taxon>Arthropoda</taxon>
        <taxon>Crustacea</taxon>
        <taxon>Oligostraca</taxon>
        <taxon>Ostracoda</taxon>
        <taxon>Podocopa</taxon>
        <taxon>Podocopida</taxon>
        <taxon>Darwinulocopina</taxon>
        <taxon>Darwinuloidea</taxon>
        <taxon>Darwinulidae</taxon>
        <taxon>Darwinula</taxon>
    </lineage>
</organism>
<sequence>MSIENDAKIRRRNSAGKTARPVLLVDVVGALAHVSGLVVLVTGGASGIGRIMCLRFSRLECKVVTWDVDAEGNEETVNMIRSEGGTAHAYQVDLCNREEIYETAKRVEEEVGKVTILVNNAGVMTGKRLLDCSDDAIRRTINVNAVAHLWTTKAFLPGMLERGQGHVVTIASLAGFWGINRLVDYCVSKFAVIGFDEALRTEL</sequence>
<dbReference type="OrthoDB" id="10253736at2759"/>
<comment type="similarity">
    <text evidence="2 12">Belongs to the short-chain dehydrogenases/reductases (SDR) family.</text>
</comment>
<dbReference type="PRINTS" id="PR00080">
    <property type="entry name" value="SDRFAMILY"/>
</dbReference>
<evidence type="ECO:0000256" key="5">
    <source>
        <dbReference type="ARBA" id="ARBA00022989"/>
    </source>
</evidence>
<evidence type="ECO:0000256" key="3">
    <source>
        <dbReference type="ARBA" id="ARBA00022692"/>
    </source>
</evidence>
<name>A0A7R9A8W7_9CRUS</name>
<evidence type="ECO:0000256" key="11">
    <source>
        <dbReference type="ARBA" id="ARBA00082544"/>
    </source>
</evidence>
<dbReference type="FunFam" id="3.40.50.720:FF:000131">
    <property type="entry name" value="Short-chain dehydrogenase/reductase 3"/>
    <property type="match status" value="1"/>
</dbReference>
<keyword evidence="7" id="KW-0443">Lipid metabolism</keyword>
<proteinExistence type="inferred from homology"/>
<dbReference type="Pfam" id="PF00106">
    <property type="entry name" value="adh_short"/>
    <property type="match status" value="1"/>
</dbReference>
<evidence type="ECO:0000256" key="12">
    <source>
        <dbReference type="RuleBase" id="RU000363"/>
    </source>
</evidence>
<keyword evidence="5 13" id="KW-1133">Transmembrane helix</keyword>
<accession>A0A7R9A8W7</accession>
<dbReference type="Gene3D" id="3.40.50.720">
    <property type="entry name" value="NAD(P)-binding Rossmann-like Domain"/>
    <property type="match status" value="1"/>
</dbReference>
<dbReference type="GO" id="GO:0016020">
    <property type="term" value="C:membrane"/>
    <property type="evidence" value="ECO:0007669"/>
    <property type="project" value="UniProtKB-SubCell"/>
</dbReference>
<evidence type="ECO:0000256" key="9">
    <source>
        <dbReference type="ARBA" id="ARBA00059620"/>
    </source>
</evidence>
<evidence type="ECO:0000313" key="15">
    <source>
        <dbReference type="Proteomes" id="UP000677054"/>
    </source>
</evidence>
<evidence type="ECO:0000256" key="1">
    <source>
        <dbReference type="ARBA" id="ARBA00004141"/>
    </source>
</evidence>
<comment type="subcellular location">
    <subcellularLocation>
        <location evidence="1">Membrane</location>
        <topology evidence="1">Multi-pass membrane protein</topology>
    </subcellularLocation>
</comment>
<feature type="transmembrane region" description="Helical" evidence="13">
    <location>
        <begin position="21"/>
        <end position="45"/>
    </location>
</feature>
<protein>
    <recommendedName>
        <fullName evidence="10">Short-chain dehydrogenase/reductase 3</fullName>
    </recommendedName>
    <alternativeName>
        <fullName evidence="11">Retinal short-chain dehydrogenase/reductase 1</fullName>
    </alternativeName>
</protein>
<dbReference type="InterPro" id="IPR036291">
    <property type="entry name" value="NAD(P)-bd_dom_sf"/>
</dbReference>
<evidence type="ECO:0000256" key="6">
    <source>
        <dbReference type="ARBA" id="ARBA00023002"/>
    </source>
</evidence>
<gene>
    <name evidence="14" type="ORF">DSTB1V02_LOCUS9450</name>
</gene>
<evidence type="ECO:0000256" key="4">
    <source>
        <dbReference type="ARBA" id="ARBA00022857"/>
    </source>
</evidence>
<evidence type="ECO:0000256" key="7">
    <source>
        <dbReference type="ARBA" id="ARBA00023098"/>
    </source>
</evidence>
<dbReference type="CDD" id="cd05339">
    <property type="entry name" value="17beta-HSDXI-like_SDR_c"/>
    <property type="match status" value="1"/>
</dbReference>
<dbReference type="InterPro" id="IPR002347">
    <property type="entry name" value="SDR_fam"/>
</dbReference>
<dbReference type="PRINTS" id="PR00081">
    <property type="entry name" value="GDHRDH"/>
</dbReference>
<dbReference type="GO" id="GO:0005811">
    <property type="term" value="C:lipid droplet"/>
    <property type="evidence" value="ECO:0007669"/>
    <property type="project" value="TreeGrafter"/>
</dbReference>
<dbReference type="GO" id="GO:0052650">
    <property type="term" value="F:all-trans-retinol dehydrogenase (NADP+) activity"/>
    <property type="evidence" value="ECO:0007669"/>
    <property type="project" value="UniProtKB-ARBA"/>
</dbReference>
<evidence type="ECO:0000256" key="8">
    <source>
        <dbReference type="ARBA" id="ARBA00023136"/>
    </source>
</evidence>
<comment type="function">
    <text evidence="9">Catalyzes the reduction of all-trans-retinal to all-trans-retinol in the presence of NADPH.</text>
</comment>
<feature type="non-terminal residue" evidence="14">
    <location>
        <position position="203"/>
    </location>
</feature>